<evidence type="ECO:0000313" key="1">
    <source>
        <dbReference type="EMBL" id="ERM02925.1"/>
    </source>
</evidence>
<organism evidence="1 2">
    <name type="scientific">Brucella intermedia 229E</name>
    <dbReference type="NCBI Taxonomy" id="1337887"/>
    <lineage>
        <taxon>Bacteria</taxon>
        <taxon>Pseudomonadati</taxon>
        <taxon>Pseudomonadota</taxon>
        <taxon>Alphaproteobacteria</taxon>
        <taxon>Hyphomicrobiales</taxon>
        <taxon>Brucellaceae</taxon>
        <taxon>Brucella/Ochrobactrum group</taxon>
        <taxon>Brucella</taxon>
    </lineage>
</organism>
<name>U4VAB7_9HYPH</name>
<protein>
    <recommendedName>
        <fullName evidence="3">Restriction endonuclease type IV Mrr domain-containing protein</fullName>
    </recommendedName>
</protein>
<accession>U4VAB7</accession>
<dbReference type="EMBL" id="ASXJ01000052">
    <property type="protein sequence ID" value="ERM02925.1"/>
    <property type="molecule type" value="Genomic_DNA"/>
</dbReference>
<reference evidence="1 2" key="1">
    <citation type="journal article" date="2014" name="FEMS Microbiol. Lett.">
        <title>Genome sequencing analysis reveals virulence-related gene content of Ochrobactrum intermedium strain 229E, a urease-positive strain isolated from the human gastric niche.</title>
        <authorList>
            <person name="Kulkarni G.J."/>
            <person name="Shetty S."/>
            <person name="Dharne M.S."/>
            <person name="Shouche Y.S."/>
        </authorList>
    </citation>
    <scope>NUCLEOTIDE SEQUENCE [LARGE SCALE GENOMIC DNA]</scope>
    <source>
        <strain evidence="1 2">229E</strain>
    </source>
</reference>
<gene>
    <name evidence="1" type="ORF">Q644_14180</name>
</gene>
<dbReference type="PATRIC" id="fig|1337887.3.peg.1088"/>
<dbReference type="Proteomes" id="UP000016842">
    <property type="component" value="Unassembled WGS sequence"/>
</dbReference>
<sequence length="349" mass="38908">MPSVLSLDLPRPKNWQDFESIVLDAQRLRWKAPSLQKNGRPGQAQQGVDVFGPDDIGRRVGIQCKRYATALTLATVEEEAVNAEAFQPTLNTLFIATTNDHDSKLQQQVRLYSDARVAAGKFAVSLLFWEDIVGGLALNPAVFKLHYPTIQLPTAIATDRDRLLAALELGYYGPYLWEYVELTFGEFGWMANADPENVPIIIRLVEQRSQQLLPPADANAILSSLAQVSEIVVEQSKHSEEGWAAVRTLCTRVAMRIKTLAAMPISESNMLEAGRRLGAIYHHVDDAVPADLSEEIRRQLRAVLPAESHAIIDARIARANAAQYPPYGYHWAPSIYTCVEREIRYASFA</sequence>
<dbReference type="AlphaFoldDB" id="U4VAB7"/>
<evidence type="ECO:0000313" key="2">
    <source>
        <dbReference type="Proteomes" id="UP000016842"/>
    </source>
</evidence>
<proteinExistence type="predicted"/>
<evidence type="ECO:0008006" key="3">
    <source>
        <dbReference type="Google" id="ProtNLM"/>
    </source>
</evidence>
<comment type="caution">
    <text evidence="1">The sequence shown here is derived from an EMBL/GenBank/DDBJ whole genome shotgun (WGS) entry which is preliminary data.</text>
</comment>